<evidence type="ECO:0000313" key="2">
    <source>
        <dbReference type="Proteomes" id="UP001207468"/>
    </source>
</evidence>
<gene>
    <name evidence="1" type="ORF">F5148DRAFT_31504</name>
</gene>
<sequence length="413" mass="46767">MTHSSPQTYLVWSTLSFLVASFLVYHLWSFDRFRCLRWNQGFNGGFKRLMTYTYITGLPLMLAYSVGFCIIKYSEGYIFIPGVGIIPTPYELWANSHRNAIFPLYLCISIAWGLEMVTHLQRLAQDWFRSWYFKTWAVGSLISVIYIPLVTIVTRSDPLKCEAFTFLAGSTGSLLLTICSMVVMPRFKPFLEGLRREQVDISVVIRLTKFQELSMIFIYSRALSAIPLLILSVGGVTSDHYVNESLFLTDMLQVMSGFGVAVSSAIALPIFFPRSIQGEIARADSLRRGKDRLSQVSDDSELYAMYDLHPQPSAEMDKTTPPSVEESLHMPPPYPQQEGNIQSLVPNFSTLPIRLEPNRRPPDVIEHERDFSMSAGHTAAHQPGYHLSGHRPSSMARLINSFRSPIDIGTRRS</sequence>
<name>A0ACC0U8M8_9AGAM</name>
<dbReference type="EMBL" id="JAGFNK010000102">
    <property type="protein sequence ID" value="KAI9508055.1"/>
    <property type="molecule type" value="Genomic_DNA"/>
</dbReference>
<dbReference type="Proteomes" id="UP001207468">
    <property type="component" value="Unassembled WGS sequence"/>
</dbReference>
<protein>
    <submittedName>
        <fullName evidence="1">Uncharacterized protein</fullName>
    </submittedName>
</protein>
<comment type="caution">
    <text evidence="1">The sequence shown here is derived from an EMBL/GenBank/DDBJ whole genome shotgun (WGS) entry which is preliminary data.</text>
</comment>
<keyword evidence="2" id="KW-1185">Reference proteome</keyword>
<reference evidence="1" key="1">
    <citation type="submission" date="2021-03" db="EMBL/GenBank/DDBJ databases">
        <title>Evolutionary priming and transition to the ectomycorrhizal habit in an iconic lineage of mushroom-forming fungi: is preadaptation a requirement?</title>
        <authorList>
            <consortium name="DOE Joint Genome Institute"/>
            <person name="Looney B.P."/>
            <person name="Miyauchi S."/>
            <person name="Morin E."/>
            <person name="Drula E."/>
            <person name="Courty P.E."/>
            <person name="Chicoki N."/>
            <person name="Fauchery L."/>
            <person name="Kohler A."/>
            <person name="Kuo A."/>
            <person name="LaButti K."/>
            <person name="Pangilinan J."/>
            <person name="Lipzen A."/>
            <person name="Riley R."/>
            <person name="Andreopoulos W."/>
            <person name="He G."/>
            <person name="Johnson J."/>
            <person name="Barry K.W."/>
            <person name="Grigoriev I.V."/>
            <person name="Nagy L."/>
            <person name="Hibbett D."/>
            <person name="Henrissat B."/>
            <person name="Matheny P.B."/>
            <person name="Labbe J."/>
            <person name="Martin A.F."/>
        </authorList>
    </citation>
    <scope>NUCLEOTIDE SEQUENCE</scope>
    <source>
        <strain evidence="1">BPL698</strain>
    </source>
</reference>
<organism evidence="1 2">
    <name type="scientific">Russula earlei</name>
    <dbReference type="NCBI Taxonomy" id="71964"/>
    <lineage>
        <taxon>Eukaryota</taxon>
        <taxon>Fungi</taxon>
        <taxon>Dikarya</taxon>
        <taxon>Basidiomycota</taxon>
        <taxon>Agaricomycotina</taxon>
        <taxon>Agaricomycetes</taxon>
        <taxon>Russulales</taxon>
        <taxon>Russulaceae</taxon>
        <taxon>Russula</taxon>
    </lineage>
</organism>
<accession>A0ACC0U8M8</accession>
<evidence type="ECO:0000313" key="1">
    <source>
        <dbReference type="EMBL" id="KAI9508055.1"/>
    </source>
</evidence>
<proteinExistence type="predicted"/>